<evidence type="ECO:0000313" key="1">
    <source>
        <dbReference type="EMBL" id="KIA77824.1"/>
    </source>
</evidence>
<feature type="non-terminal residue" evidence="1">
    <location>
        <position position="457"/>
    </location>
</feature>
<sequence length="457" mass="53034">MAKCKYQTLAAKTKVLLTGIDQYIEKSSKAIQGVQFHFYEKFLWIGVPPPSKSSFDQQVKAHLMGMRILSPSIDLRAACNRDLFFGFYLPLKHRFLSQCLEAKSNQSFIRLWGVKTTLPSEMQPLINKSYWELFLYCPESSEYSNEIDWFEKENYTNSLTFQMDSALTIIGRENAGKAIIRKNLDQLALPYFQSIIEKWRNDPEGHDTIPKDIAIVFTKPFAPTEKDYIAHAYEKVRRELRKRSLRNYENLMILWRDFLENLMFVNVAWTSNEKDRFIKKWELNIFGSSIKNAKKSEGRWEQAMTIDQQSTGKIIKYFLDKFLANPSKEKRNGEIACLLWTLIWLAQDSEAKGFTVSQVLALDAINLHKEQPVIIFGNNLIEISLGLYQLLQVLKGNGQGRRSRLLFPNLSPDYLQHMLKEASLALFGTNSIPILPAAFLSFPHQIEGMRFLRKREN</sequence>
<dbReference type="Proteomes" id="UP000031307">
    <property type="component" value="Unassembled WGS sequence"/>
</dbReference>
<comment type="caution">
    <text evidence="1">The sequence shown here is derived from an EMBL/GenBank/DDBJ whole genome shotgun (WGS) entry which is preliminary data.</text>
</comment>
<dbReference type="RefSeq" id="WP_039376852.1">
    <property type="nucleotide sequence ID" value="NZ_JSAM01000061.1"/>
</dbReference>
<name>A0A0C1ENA2_9BACT</name>
<dbReference type="EMBL" id="JSAM01000061">
    <property type="protein sequence ID" value="KIA77824.1"/>
    <property type="molecule type" value="Genomic_DNA"/>
</dbReference>
<organism evidence="1 2">
    <name type="scientific">Parachlamydia acanthamoebae</name>
    <dbReference type="NCBI Taxonomy" id="83552"/>
    <lineage>
        <taxon>Bacteria</taxon>
        <taxon>Pseudomonadati</taxon>
        <taxon>Chlamydiota</taxon>
        <taxon>Chlamydiia</taxon>
        <taxon>Parachlamydiales</taxon>
        <taxon>Parachlamydiaceae</taxon>
        <taxon>Parachlamydia</taxon>
    </lineage>
</organism>
<gene>
    <name evidence="1" type="ORF">DB43_FQ00100</name>
</gene>
<accession>A0A0C1ENA2</accession>
<proteinExistence type="predicted"/>
<evidence type="ECO:0000313" key="2">
    <source>
        <dbReference type="Proteomes" id="UP000031307"/>
    </source>
</evidence>
<reference evidence="1 2" key="1">
    <citation type="journal article" date="2014" name="Mol. Biol. Evol.">
        <title>Massive expansion of Ubiquitination-related gene families within the Chlamydiae.</title>
        <authorList>
            <person name="Domman D."/>
            <person name="Collingro A."/>
            <person name="Lagkouvardos I."/>
            <person name="Gehre L."/>
            <person name="Weinmaier T."/>
            <person name="Rattei T."/>
            <person name="Subtil A."/>
            <person name="Horn M."/>
        </authorList>
    </citation>
    <scope>NUCLEOTIDE SEQUENCE [LARGE SCALE GENOMIC DNA]</scope>
    <source>
        <strain evidence="1 2">OEW1</strain>
    </source>
</reference>
<dbReference type="AlphaFoldDB" id="A0A0C1ENA2"/>
<protein>
    <submittedName>
        <fullName evidence="1">Uncharacterized protein</fullName>
    </submittedName>
</protein>